<dbReference type="InterPro" id="IPR011006">
    <property type="entry name" value="CheY-like_superfamily"/>
</dbReference>
<protein>
    <submittedName>
        <fullName evidence="6">Antitermination regulator</fullName>
    </submittedName>
</protein>
<evidence type="ECO:0000256" key="4">
    <source>
        <dbReference type="ARBA" id="ARBA00023163"/>
    </source>
</evidence>
<gene>
    <name evidence="6" type="ORF">AU252_09355</name>
</gene>
<reference evidence="6 7" key="1">
    <citation type="submission" date="2015-12" db="EMBL/GenBank/DDBJ databases">
        <authorList>
            <person name="Shamseldin A."/>
            <person name="Moawad H."/>
            <person name="Abd El-Rahim W.M."/>
            <person name="Sadowsky M.J."/>
        </authorList>
    </citation>
    <scope>NUCLEOTIDE SEQUENCE [LARGE SCALE GENOMIC DNA]</scope>
    <source>
        <strain evidence="6 7">Ar51</strain>
    </source>
</reference>
<evidence type="ECO:0000256" key="3">
    <source>
        <dbReference type="ARBA" id="ARBA00023015"/>
    </source>
</evidence>
<dbReference type="Proteomes" id="UP000065151">
    <property type="component" value="Chromosome"/>
</dbReference>
<dbReference type="RefSeq" id="WP_058930473.1">
    <property type="nucleotide sequence ID" value="NZ_CP013747.1"/>
</dbReference>
<feature type="domain" description="ANTAR" evidence="5">
    <location>
        <begin position="167"/>
        <end position="228"/>
    </location>
</feature>
<dbReference type="Pfam" id="PF13185">
    <property type="entry name" value="GAF_2"/>
    <property type="match status" value="1"/>
</dbReference>
<keyword evidence="4" id="KW-0804">Transcription</keyword>
<dbReference type="SMART" id="SM01012">
    <property type="entry name" value="ANTAR"/>
    <property type="match status" value="1"/>
</dbReference>
<dbReference type="Gene3D" id="1.10.10.10">
    <property type="entry name" value="Winged helix-like DNA-binding domain superfamily/Winged helix DNA-binding domain"/>
    <property type="match status" value="1"/>
</dbReference>
<dbReference type="InterPro" id="IPR005561">
    <property type="entry name" value="ANTAR"/>
</dbReference>
<keyword evidence="1" id="KW-0808">Transferase</keyword>
<dbReference type="InterPro" id="IPR003018">
    <property type="entry name" value="GAF"/>
</dbReference>
<dbReference type="SUPFAM" id="SSF55781">
    <property type="entry name" value="GAF domain-like"/>
    <property type="match status" value="1"/>
</dbReference>
<dbReference type="PIRSF" id="PIRSF036625">
    <property type="entry name" value="GAF_ANTAR"/>
    <property type="match status" value="1"/>
</dbReference>
<evidence type="ECO:0000313" key="6">
    <source>
        <dbReference type="EMBL" id="ALV41330.1"/>
    </source>
</evidence>
<organism evidence="6">
    <name type="scientific">Pseudarthrobacter sulfonivorans</name>
    <dbReference type="NCBI Taxonomy" id="121292"/>
    <lineage>
        <taxon>Bacteria</taxon>
        <taxon>Bacillati</taxon>
        <taxon>Actinomycetota</taxon>
        <taxon>Actinomycetes</taxon>
        <taxon>Micrococcales</taxon>
        <taxon>Micrococcaceae</taxon>
        <taxon>Pseudarthrobacter</taxon>
    </lineage>
</organism>
<keyword evidence="2" id="KW-0418">Kinase</keyword>
<evidence type="ECO:0000256" key="1">
    <source>
        <dbReference type="ARBA" id="ARBA00022679"/>
    </source>
</evidence>
<accession>A0A0U2XBN7</accession>
<dbReference type="Gene3D" id="3.30.450.40">
    <property type="match status" value="1"/>
</dbReference>
<dbReference type="EMBL" id="CP013747">
    <property type="protein sequence ID" value="ALV41330.1"/>
    <property type="molecule type" value="Genomic_DNA"/>
</dbReference>
<dbReference type="SUPFAM" id="SSF52172">
    <property type="entry name" value="CheY-like"/>
    <property type="match status" value="1"/>
</dbReference>
<evidence type="ECO:0000313" key="7">
    <source>
        <dbReference type="Proteomes" id="UP000065151"/>
    </source>
</evidence>
<dbReference type="InterPro" id="IPR036388">
    <property type="entry name" value="WH-like_DNA-bd_sf"/>
</dbReference>
<dbReference type="STRING" id="121292.AU252_09355"/>
<dbReference type="AlphaFoldDB" id="A0A0U2XBN7"/>
<dbReference type="GO" id="GO:0016301">
    <property type="term" value="F:kinase activity"/>
    <property type="evidence" value="ECO:0007669"/>
    <property type="project" value="UniProtKB-KW"/>
</dbReference>
<dbReference type="Pfam" id="PF03861">
    <property type="entry name" value="ANTAR"/>
    <property type="match status" value="1"/>
</dbReference>
<sequence length="243" mass="26314">MAENDALPTAEQLQDLLLESPGFTEFLLGLTAISASLLGGDTPLLCAITVERETGPATVASSTETARSLDERQYAFDDGPCLTALREQRTVLIRDLQADESWAWYAAAVADEGIRTILAVPIPTDNGSRSALNCYSTQLNTFAPDTVTAIEEHAASLSRILRLAIRVHPSDPYPEHLRSALRSRAVVDSAVALIMVQNRCSHETAVKLLHLASRSSNRRLHDIAEDILYHASDIPVITGGGEK</sequence>
<evidence type="ECO:0000259" key="5">
    <source>
        <dbReference type="PROSITE" id="PS50921"/>
    </source>
</evidence>
<dbReference type="PROSITE" id="PS50921">
    <property type="entry name" value="ANTAR"/>
    <property type="match status" value="1"/>
</dbReference>
<proteinExistence type="predicted"/>
<dbReference type="InterPro" id="IPR029016">
    <property type="entry name" value="GAF-like_dom_sf"/>
</dbReference>
<dbReference type="KEGG" id="psul:AU252_09355"/>
<evidence type="ECO:0000256" key="2">
    <source>
        <dbReference type="ARBA" id="ARBA00022777"/>
    </source>
</evidence>
<name>A0A0U2XBN7_9MICC</name>
<keyword evidence="3" id="KW-0805">Transcription regulation</keyword>
<dbReference type="GO" id="GO:0003723">
    <property type="term" value="F:RNA binding"/>
    <property type="evidence" value="ECO:0007669"/>
    <property type="project" value="InterPro"/>
</dbReference>
<dbReference type="InterPro" id="IPR012074">
    <property type="entry name" value="GAF_ANTAR"/>
</dbReference>